<feature type="transmembrane region" description="Helical" evidence="1">
    <location>
        <begin position="42"/>
        <end position="64"/>
    </location>
</feature>
<evidence type="ECO:0000313" key="2">
    <source>
        <dbReference type="EMBL" id="ERI74380.1"/>
    </source>
</evidence>
<keyword evidence="1" id="KW-1133">Transmembrane helix</keyword>
<evidence type="ECO:0000256" key="1">
    <source>
        <dbReference type="SAM" id="Phobius"/>
    </source>
</evidence>
<reference evidence="2 3" key="1">
    <citation type="submission" date="2013-07" db="EMBL/GenBank/DDBJ databases">
        <authorList>
            <person name="Weinstock G."/>
            <person name="Sodergren E."/>
            <person name="Wylie T."/>
            <person name="Fulton L."/>
            <person name="Fulton R."/>
            <person name="Fronick C."/>
            <person name="O'Laughlin M."/>
            <person name="Godfrey J."/>
            <person name="Miner T."/>
            <person name="Herter B."/>
            <person name="Appelbaum E."/>
            <person name="Cordes M."/>
            <person name="Lek S."/>
            <person name="Wollam A."/>
            <person name="Pepin K.H."/>
            <person name="Palsikar V.B."/>
            <person name="Mitreva M."/>
            <person name="Wilson R.K."/>
        </authorList>
    </citation>
    <scope>NUCLEOTIDE SEQUENCE [LARGE SCALE GENOMIC DNA]</scope>
    <source>
        <strain evidence="2 3">ATCC 14940</strain>
    </source>
</reference>
<evidence type="ECO:0008006" key="4">
    <source>
        <dbReference type="Google" id="ProtNLM"/>
    </source>
</evidence>
<accession>A0ABC9TSS4</accession>
<comment type="caution">
    <text evidence="2">The sequence shown here is derived from an EMBL/GenBank/DDBJ whole genome shotgun (WGS) entry which is preliminary data.</text>
</comment>
<proteinExistence type="predicted"/>
<organism evidence="2 3">
    <name type="scientific">[Clostridium] symbiosum ATCC 14940</name>
    <dbReference type="NCBI Taxonomy" id="411472"/>
    <lineage>
        <taxon>Bacteria</taxon>
        <taxon>Bacillati</taxon>
        <taxon>Bacillota</taxon>
        <taxon>Clostridia</taxon>
        <taxon>Lachnospirales</taxon>
        <taxon>Lachnospiraceae</taxon>
        <taxon>Otoolea</taxon>
    </lineage>
</organism>
<name>A0ABC9TSS4_CLOSY</name>
<gene>
    <name evidence="2" type="ORF">CLOSYM_04140</name>
</gene>
<dbReference type="Proteomes" id="UP000016491">
    <property type="component" value="Unassembled WGS sequence"/>
</dbReference>
<dbReference type="AlphaFoldDB" id="A0ABC9TSS4"/>
<dbReference type="EMBL" id="AWSU01000335">
    <property type="protein sequence ID" value="ERI74380.1"/>
    <property type="molecule type" value="Genomic_DNA"/>
</dbReference>
<feature type="transmembrane region" description="Helical" evidence="1">
    <location>
        <begin position="84"/>
        <end position="116"/>
    </location>
</feature>
<keyword evidence="1" id="KW-0472">Membrane</keyword>
<protein>
    <recommendedName>
        <fullName evidence="4">DUF4321 domain-containing protein</fullName>
    </recommendedName>
</protein>
<evidence type="ECO:0000313" key="3">
    <source>
        <dbReference type="Proteomes" id="UP000016491"/>
    </source>
</evidence>
<sequence>MYTGRPVYATIRRIGVMPHKWKSLLTGIQGREQTEMSRAKNFWILLLFLLTGIVLGGFIGNLASDIPWLTWLNFGETFGLTEPVVLNFGILVITFGLTIRITMASIVGVIIAVITYRLV</sequence>
<dbReference type="Pfam" id="PF14209">
    <property type="entry name" value="DUF4321"/>
    <property type="match status" value="1"/>
</dbReference>
<dbReference type="InterPro" id="IPR025470">
    <property type="entry name" value="DUF4321"/>
</dbReference>
<keyword evidence="1" id="KW-0812">Transmembrane</keyword>